<name>A0A4Y2CKX5_ARAVE</name>
<dbReference type="EMBL" id="BGPR01000204">
    <property type="protein sequence ID" value="GBM04576.1"/>
    <property type="molecule type" value="Genomic_DNA"/>
</dbReference>
<evidence type="ECO:0000313" key="2">
    <source>
        <dbReference type="Proteomes" id="UP000499080"/>
    </source>
</evidence>
<comment type="caution">
    <text evidence="1">The sequence shown here is derived from an EMBL/GenBank/DDBJ whole genome shotgun (WGS) entry which is preliminary data.</text>
</comment>
<evidence type="ECO:0000313" key="1">
    <source>
        <dbReference type="EMBL" id="GBM04576.1"/>
    </source>
</evidence>
<reference evidence="1 2" key="1">
    <citation type="journal article" date="2019" name="Sci. Rep.">
        <title>Orb-weaving spider Araneus ventricosus genome elucidates the spidroin gene catalogue.</title>
        <authorList>
            <person name="Kono N."/>
            <person name="Nakamura H."/>
            <person name="Ohtoshi R."/>
            <person name="Moran D.A.P."/>
            <person name="Shinohara A."/>
            <person name="Yoshida Y."/>
            <person name="Fujiwara M."/>
            <person name="Mori M."/>
            <person name="Tomita M."/>
            <person name="Arakawa K."/>
        </authorList>
    </citation>
    <scope>NUCLEOTIDE SEQUENCE [LARGE SCALE GENOMIC DNA]</scope>
</reference>
<organism evidence="1 2">
    <name type="scientific">Araneus ventricosus</name>
    <name type="common">Orbweaver spider</name>
    <name type="synonym">Epeira ventricosa</name>
    <dbReference type="NCBI Taxonomy" id="182803"/>
    <lineage>
        <taxon>Eukaryota</taxon>
        <taxon>Metazoa</taxon>
        <taxon>Ecdysozoa</taxon>
        <taxon>Arthropoda</taxon>
        <taxon>Chelicerata</taxon>
        <taxon>Arachnida</taxon>
        <taxon>Araneae</taxon>
        <taxon>Araneomorphae</taxon>
        <taxon>Entelegynae</taxon>
        <taxon>Araneoidea</taxon>
        <taxon>Araneidae</taxon>
        <taxon>Araneus</taxon>
    </lineage>
</organism>
<proteinExistence type="predicted"/>
<gene>
    <name evidence="1" type="ORF">AVEN_93977_1</name>
</gene>
<dbReference type="AlphaFoldDB" id="A0A4Y2CKX5"/>
<keyword evidence="2" id="KW-1185">Reference proteome</keyword>
<protein>
    <submittedName>
        <fullName evidence="1">Uncharacterized protein</fullName>
    </submittedName>
</protein>
<accession>A0A4Y2CKX5</accession>
<dbReference type="Proteomes" id="UP000499080">
    <property type="component" value="Unassembled WGS sequence"/>
</dbReference>
<sequence length="120" mass="13288">MALTLLSDSSARNPHLALSEVPPRSHCVTSWIPLANYDNPSELSLPPTSSQPKHKTIKLTTAVLPPHPSNRPQTYEEFAVWTISVEGTIRWGRRKAGFNRTEGFVIGIIVTRLCTRPICG</sequence>